<dbReference type="PANTHER" id="PTHR46512">
    <property type="entry name" value="PEPTIDYLPROLYL ISOMERASE"/>
    <property type="match status" value="1"/>
</dbReference>
<evidence type="ECO:0000256" key="7">
    <source>
        <dbReference type="PROSITE-ProRule" id="PRU00277"/>
    </source>
</evidence>
<dbReference type="Gene3D" id="3.10.50.40">
    <property type="match status" value="3"/>
</dbReference>
<reference evidence="10 11" key="1">
    <citation type="journal article" date="2024" name="Nat. Commun.">
        <title>Phylogenomics reveals the evolutionary origins of lichenization in chlorophyte algae.</title>
        <authorList>
            <person name="Puginier C."/>
            <person name="Libourel C."/>
            <person name="Otte J."/>
            <person name="Skaloud P."/>
            <person name="Haon M."/>
            <person name="Grisel S."/>
            <person name="Petersen M."/>
            <person name="Berrin J.G."/>
            <person name="Delaux P.M."/>
            <person name="Dal Grande F."/>
            <person name="Keller J."/>
        </authorList>
    </citation>
    <scope>NUCLEOTIDE SEQUENCE [LARGE SCALE GENOMIC DNA]</scope>
    <source>
        <strain evidence="10 11">SAG 216-7</strain>
    </source>
</reference>
<keyword evidence="3" id="KW-0677">Repeat</keyword>
<dbReference type="SUPFAM" id="SSF48452">
    <property type="entry name" value="TPR-like"/>
    <property type="match status" value="1"/>
</dbReference>
<dbReference type="EC" id="5.2.1.8" evidence="2 7"/>
<dbReference type="Pfam" id="PF00254">
    <property type="entry name" value="FKBP_C"/>
    <property type="match status" value="3"/>
</dbReference>
<dbReference type="PROSITE" id="PS50059">
    <property type="entry name" value="FKBP_PPIASE"/>
    <property type="match status" value="3"/>
</dbReference>
<organism evidence="10 11">
    <name type="scientific">Coccomyxa subellipsoidea</name>
    <dbReference type="NCBI Taxonomy" id="248742"/>
    <lineage>
        <taxon>Eukaryota</taxon>
        <taxon>Viridiplantae</taxon>
        <taxon>Chlorophyta</taxon>
        <taxon>core chlorophytes</taxon>
        <taxon>Trebouxiophyceae</taxon>
        <taxon>Trebouxiophyceae incertae sedis</taxon>
        <taxon>Coccomyxaceae</taxon>
        <taxon>Coccomyxa</taxon>
    </lineage>
</organism>
<keyword evidence="4" id="KW-0802">TPR repeat</keyword>
<feature type="domain" description="PPIase FKBP-type" evidence="9">
    <location>
        <begin position="288"/>
        <end position="380"/>
    </location>
</feature>
<dbReference type="Proteomes" id="UP001491310">
    <property type="component" value="Unassembled WGS sequence"/>
</dbReference>
<evidence type="ECO:0000313" key="10">
    <source>
        <dbReference type="EMBL" id="KAK9904316.1"/>
    </source>
</evidence>
<feature type="region of interest" description="Disordered" evidence="8">
    <location>
        <begin position="1"/>
        <end position="37"/>
    </location>
</feature>
<evidence type="ECO:0000259" key="9">
    <source>
        <dbReference type="PROSITE" id="PS50059"/>
    </source>
</evidence>
<feature type="compositionally biased region" description="Acidic residues" evidence="8">
    <location>
        <begin position="14"/>
        <end position="25"/>
    </location>
</feature>
<keyword evidence="6 7" id="KW-0413">Isomerase</keyword>
<comment type="caution">
    <text evidence="10">The sequence shown here is derived from an EMBL/GenBank/DDBJ whole genome shotgun (WGS) entry which is preliminary data.</text>
</comment>
<dbReference type="Gene3D" id="1.25.40.10">
    <property type="entry name" value="Tetratricopeptide repeat domain"/>
    <property type="match status" value="1"/>
</dbReference>
<evidence type="ECO:0000256" key="3">
    <source>
        <dbReference type="ARBA" id="ARBA00022737"/>
    </source>
</evidence>
<evidence type="ECO:0000256" key="1">
    <source>
        <dbReference type="ARBA" id="ARBA00000971"/>
    </source>
</evidence>
<gene>
    <name evidence="10" type="ORF">WJX75_009042</name>
</gene>
<dbReference type="InterPro" id="IPR011990">
    <property type="entry name" value="TPR-like_helical_dom_sf"/>
</dbReference>
<dbReference type="SUPFAM" id="SSF54534">
    <property type="entry name" value="FKBP-like"/>
    <property type="match status" value="3"/>
</dbReference>
<keyword evidence="11" id="KW-1185">Reference proteome</keyword>
<dbReference type="InterPro" id="IPR001179">
    <property type="entry name" value="PPIase_FKBP_dom"/>
</dbReference>
<dbReference type="PANTHER" id="PTHR46512:SF9">
    <property type="entry name" value="PEPTIDYLPROLYL ISOMERASE"/>
    <property type="match status" value="1"/>
</dbReference>
<accession>A0ABR2YFU4</accession>
<sequence length="611" mass="65879">MGDEATTMDPPGLADDEMLDDDFDDQQVGKENNLTGDGGVIKKIITEGTGWETPSKGDEVTVHYVGILEDGTVFDSSRERDSPFVFSLGKGNVIKGWDEGVKTFKKGEKALLTCKSEYAYGERGSPPKIPPNATLNFEVELLSWKSVKDIAGDGGVIKTIVSEASGWNKPKDTDEVLVRYFVRLKGSDGKPIASSSADGDVVAVGTCKPKAFQVALKTMKEGEKANLLIKPNYGYSTEDAPAGVPPNAELEAELELVVIRKVEEATNDGRVMFKLIKKGKSYRNPNEGATVKVAYTAQVGGPNGPVVEEVSREHPLTFAVDQGEVIEGLDAALLKVNEDEVVEVTVAPEYGYGDKEEQRPLGTVPPNSTLHYTVELLEVTKTRDAWDMSAEEKIEAAKKRKESGNVFFKAGKWSRAVKKYKSASGLIDHDKDFSPELLKEVAAVKKSAALNTAAANIKQGLWKDAITAANKVLDSNPSDVKALYRRAQAHLGAQDFVEAHVDIKAALQVEPANRDVRALLARYKKESAAANQRDAAMYKSMFQKLAKLPDREPNMESKAADTAPMDDAETPSDAENQPEAANGLEAACHNGHADAAAAADAPPAEPMAVDS</sequence>
<feature type="compositionally biased region" description="Low complexity" evidence="8">
    <location>
        <begin position="593"/>
        <end position="602"/>
    </location>
</feature>
<comment type="catalytic activity">
    <reaction evidence="1 7">
        <text>[protein]-peptidylproline (omega=180) = [protein]-peptidylproline (omega=0)</text>
        <dbReference type="Rhea" id="RHEA:16237"/>
        <dbReference type="Rhea" id="RHEA-COMP:10747"/>
        <dbReference type="Rhea" id="RHEA-COMP:10748"/>
        <dbReference type="ChEBI" id="CHEBI:83833"/>
        <dbReference type="ChEBI" id="CHEBI:83834"/>
        <dbReference type="EC" id="5.2.1.8"/>
    </reaction>
</comment>
<dbReference type="InterPro" id="IPR050754">
    <property type="entry name" value="FKBP4/5/8-like"/>
</dbReference>
<dbReference type="SMART" id="SM00028">
    <property type="entry name" value="TPR"/>
    <property type="match status" value="3"/>
</dbReference>
<evidence type="ECO:0000256" key="8">
    <source>
        <dbReference type="SAM" id="MobiDB-lite"/>
    </source>
</evidence>
<name>A0ABR2YFU4_9CHLO</name>
<feature type="domain" description="PPIase FKBP-type" evidence="9">
    <location>
        <begin position="173"/>
        <end position="260"/>
    </location>
</feature>
<dbReference type="InterPro" id="IPR046357">
    <property type="entry name" value="PPIase_dom_sf"/>
</dbReference>
<dbReference type="InterPro" id="IPR019734">
    <property type="entry name" value="TPR_rpt"/>
</dbReference>
<feature type="region of interest" description="Disordered" evidence="8">
    <location>
        <begin position="547"/>
        <end position="611"/>
    </location>
</feature>
<proteinExistence type="predicted"/>
<evidence type="ECO:0000256" key="5">
    <source>
        <dbReference type="ARBA" id="ARBA00023110"/>
    </source>
</evidence>
<keyword evidence="5 7" id="KW-0697">Rotamase</keyword>
<evidence type="ECO:0000256" key="2">
    <source>
        <dbReference type="ARBA" id="ARBA00013194"/>
    </source>
</evidence>
<dbReference type="EMBL" id="JALJOT010000013">
    <property type="protein sequence ID" value="KAK9904316.1"/>
    <property type="molecule type" value="Genomic_DNA"/>
</dbReference>
<evidence type="ECO:0000256" key="4">
    <source>
        <dbReference type="ARBA" id="ARBA00022803"/>
    </source>
</evidence>
<feature type="domain" description="PPIase FKBP-type" evidence="9">
    <location>
        <begin position="57"/>
        <end position="145"/>
    </location>
</feature>
<evidence type="ECO:0000313" key="11">
    <source>
        <dbReference type="Proteomes" id="UP001491310"/>
    </source>
</evidence>
<feature type="compositionally biased region" description="Basic and acidic residues" evidence="8">
    <location>
        <begin position="547"/>
        <end position="559"/>
    </location>
</feature>
<evidence type="ECO:0000256" key="6">
    <source>
        <dbReference type="ARBA" id="ARBA00023235"/>
    </source>
</evidence>
<protein>
    <recommendedName>
        <fullName evidence="2 7">peptidylprolyl isomerase</fullName>
        <ecNumber evidence="2 7">5.2.1.8</ecNumber>
    </recommendedName>
</protein>